<comment type="caution">
    <text evidence="7">The sequence shown here is derived from an EMBL/GenBank/DDBJ whole genome shotgun (WGS) entry which is preliminary data.</text>
</comment>
<accession>A0A420X1N1</accession>
<dbReference type="GO" id="GO:0006355">
    <property type="term" value="P:regulation of DNA-templated transcription"/>
    <property type="evidence" value="ECO:0007669"/>
    <property type="project" value="UniProtKB-ARBA"/>
</dbReference>
<keyword evidence="8" id="KW-1185">Reference proteome</keyword>
<evidence type="ECO:0000256" key="1">
    <source>
        <dbReference type="ARBA" id="ARBA00023015"/>
    </source>
</evidence>
<dbReference type="PROSITE" id="PS50956">
    <property type="entry name" value="HTH_ASNC_2"/>
    <property type="match status" value="1"/>
</dbReference>
<keyword evidence="3" id="KW-0010">Activator</keyword>
<organism evidence="7 8">
    <name type="scientific">Kushneria sinocarnis</name>
    <dbReference type="NCBI Taxonomy" id="595502"/>
    <lineage>
        <taxon>Bacteria</taxon>
        <taxon>Pseudomonadati</taxon>
        <taxon>Pseudomonadota</taxon>
        <taxon>Gammaproteobacteria</taxon>
        <taxon>Oceanospirillales</taxon>
        <taxon>Halomonadaceae</taxon>
        <taxon>Kushneria</taxon>
    </lineage>
</organism>
<proteinExistence type="predicted"/>
<name>A0A420X1N1_9GAMM</name>
<sequence length="161" mass="18263">MDNEQPPVWPELDAHDRRILRALQDNGRLSNADLARRVGLSASACWQHTKRLFERGVIRGVRAMIEPRAVQRETAVLVGVVLDRSTRDSFERFAEAAGALPQVLECWLVAGDVDYFMKVRVRDLPAFNRFHSEKIVALPGVRQVRTFFVLDEIKTDGALPL</sequence>
<dbReference type="GO" id="GO:0043200">
    <property type="term" value="P:response to amino acid"/>
    <property type="evidence" value="ECO:0007669"/>
    <property type="project" value="TreeGrafter"/>
</dbReference>
<dbReference type="Gene3D" id="1.10.10.10">
    <property type="entry name" value="Winged helix-like DNA-binding domain superfamily/Winged helix DNA-binding domain"/>
    <property type="match status" value="1"/>
</dbReference>
<evidence type="ECO:0000313" key="8">
    <source>
        <dbReference type="Proteomes" id="UP000281975"/>
    </source>
</evidence>
<dbReference type="EMBL" id="RBIN01000001">
    <property type="protein sequence ID" value="RKR07585.1"/>
    <property type="molecule type" value="Genomic_DNA"/>
</dbReference>
<dbReference type="SUPFAM" id="SSF46785">
    <property type="entry name" value="Winged helix' DNA-binding domain"/>
    <property type="match status" value="1"/>
</dbReference>
<dbReference type="Pfam" id="PF01037">
    <property type="entry name" value="AsnC_trans_reg"/>
    <property type="match status" value="1"/>
</dbReference>
<dbReference type="InterPro" id="IPR036388">
    <property type="entry name" value="WH-like_DNA-bd_sf"/>
</dbReference>
<dbReference type="SUPFAM" id="SSF54909">
    <property type="entry name" value="Dimeric alpha+beta barrel"/>
    <property type="match status" value="1"/>
</dbReference>
<dbReference type="InterPro" id="IPR011991">
    <property type="entry name" value="ArsR-like_HTH"/>
</dbReference>
<reference evidence="7 8" key="1">
    <citation type="submission" date="2018-10" db="EMBL/GenBank/DDBJ databases">
        <title>Genomic Encyclopedia of Type Strains, Phase IV (KMG-IV): sequencing the most valuable type-strain genomes for metagenomic binning, comparative biology and taxonomic classification.</title>
        <authorList>
            <person name="Goeker M."/>
        </authorList>
    </citation>
    <scope>NUCLEOTIDE SEQUENCE [LARGE SCALE GENOMIC DNA]</scope>
    <source>
        <strain evidence="7 8">DSM 23229</strain>
    </source>
</reference>
<dbReference type="CDD" id="cd00090">
    <property type="entry name" value="HTH_ARSR"/>
    <property type="match status" value="1"/>
</dbReference>
<dbReference type="PANTHER" id="PTHR30154">
    <property type="entry name" value="LEUCINE-RESPONSIVE REGULATORY PROTEIN"/>
    <property type="match status" value="1"/>
</dbReference>
<dbReference type="InterPro" id="IPR019888">
    <property type="entry name" value="Tscrpt_reg_AsnC-like"/>
</dbReference>
<dbReference type="Proteomes" id="UP000281975">
    <property type="component" value="Unassembled WGS sequence"/>
</dbReference>
<dbReference type="Gene3D" id="3.30.70.920">
    <property type="match status" value="1"/>
</dbReference>
<dbReference type="PRINTS" id="PR00033">
    <property type="entry name" value="HTHASNC"/>
</dbReference>
<keyword evidence="2" id="KW-0238">DNA-binding</keyword>
<dbReference type="GO" id="GO:0043565">
    <property type="term" value="F:sequence-specific DNA binding"/>
    <property type="evidence" value="ECO:0007669"/>
    <property type="project" value="InterPro"/>
</dbReference>
<dbReference type="InterPro" id="IPR019887">
    <property type="entry name" value="Tscrpt_reg_AsnC/Lrp_C"/>
</dbReference>
<keyword evidence="1" id="KW-0805">Transcription regulation</keyword>
<dbReference type="InterPro" id="IPR036390">
    <property type="entry name" value="WH_DNA-bd_sf"/>
</dbReference>
<dbReference type="InterPro" id="IPR000485">
    <property type="entry name" value="AsnC-type_HTH_dom"/>
</dbReference>
<gene>
    <name evidence="7" type="ORF">C7446_0400</name>
</gene>
<dbReference type="GO" id="GO:0005829">
    <property type="term" value="C:cytosol"/>
    <property type="evidence" value="ECO:0007669"/>
    <property type="project" value="TreeGrafter"/>
</dbReference>
<evidence type="ECO:0000259" key="6">
    <source>
        <dbReference type="PROSITE" id="PS50956"/>
    </source>
</evidence>
<evidence type="ECO:0000256" key="2">
    <source>
        <dbReference type="ARBA" id="ARBA00023125"/>
    </source>
</evidence>
<keyword evidence="4" id="KW-0804">Transcription</keyword>
<dbReference type="PANTHER" id="PTHR30154:SF0">
    <property type="entry name" value="LEUCINE-RESPONSIVE REGULATORY PROTEIN"/>
    <property type="match status" value="1"/>
</dbReference>
<feature type="domain" description="HTH asnC-type" evidence="6">
    <location>
        <begin position="12"/>
        <end position="81"/>
    </location>
</feature>
<evidence type="ECO:0000256" key="4">
    <source>
        <dbReference type="ARBA" id="ARBA00023163"/>
    </source>
</evidence>
<dbReference type="AlphaFoldDB" id="A0A420X1N1"/>
<evidence type="ECO:0000256" key="3">
    <source>
        <dbReference type="ARBA" id="ARBA00023159"/>
    </source>
</evidence>
<evidence type="ECO:0000313" key="7">
    <source>
        <dbReference type="EMBL" id="RKR07585.1"/>
    </source>
</evidence>
<evidence type="ECO:0000256" key="5">
    <source>
        <dbReference type="ARBA" id="ARBA00039227"/>
    </source>
</evidence>
<dbReference type="RefSeq" id="WP_121170761.1">
    <property type="nucleotide sequence ID" value="NZ_RBIN01000001.1"/>
</dbReference>
<dbReference type="InterPro" id="IPR011008">
    <property type="entry name" value="Dimeric_a/b-barrel"/>
</dbReference>
<protein>
    <recommendedName>
        <fullName evidence="5">Leucine-responsive regulatory protein</fullName>
    </recommendedName>
</protein>
<dbReference type="Pfam" id="PF13412">
    <property type="entry name" value="HTH_24"/>
    <property type="match status" value="1"/>
</dbReference>
<dbReference type="SMART" id="SM00344">
    <property type="entry name" value="HTH_ASNC"/>
    <property type="match status" value="1"/>
</dbReference>
<dbReference type="OrthoDB" id="8590699at2"/>